<dbReference type="AlphaFoldDB" id="A0A0K1PZ30"/>
<keyword evidence="2" id="KW-1185">Reference proteome</keyword>
<dbReference type="KEGG" id="llu:AKJ09_05078"/>
<dbReference type="EMBL" id="CP012333">
    <property type="protein sequence ID" value="AKU98414.1"/>
    <property type="molecule type" value="Genomic_DNA"/>
</dbReference>
<gene>
    <name evidence="1" type="ORF">AKJ09_05078</name>
</gene>
<organism evidence="1 2">
    <name type="scientific">Labilithrix luteola</name>
    <dbReference type="NCBI Taxonomy" id="1391654"/>
    <lineage>
        <taxon>Bacteria</taxon>
        <taxon>Pseudomonadati</taxon>
        <taxon>Myxococcota</taxon>
        <taxon>Polyangia</taxon>
        <taxon>Polyangiales</taxon>
        <taxon>Labilitrichaceae</taxon>
        <taxon>Labilithrix</taxon>
    </lineage>
</organism>
<reference evidence="1 2" key="1">
    <citation type="submission" date="2015-08" db="EMBL/GenBank/DDBJ databases">
        <authorList>
            <person name="Babu N.S."/>
            <person name="Beckwith C.J."/>
            <person name="Beseler K.G."/>
            <person name="Brison A."/>
            <person name="Carone J.V."/>
            <person name="Caskin T.P."/>
            <person name="Diamond M."/>
            <person name="Durham M.E."/>
            <person name="Foxe J.M."/>
            <person name="Go M."/>
            <person name="Henderson B.A."/>
            <person name="Jones I.B."/>
            <person name="McGettigan J.A."/>
            <person name="Micheletti S.J."/>
            <person name="Nasrallah M.E."/>
            <person name="Ortiz D."/>
            <person name="Piller C.R."/>
            <person name="Privatt S.R."/>
            <person name="Schneider S.L."/>
            <person name="Sharp S."/>
            <person name="Smith T.C."/>
            <person name="Stanton J.D."/>
            <person name="Ullery H.E."/>
            <person name="Wilson R.J."/>
            <person name="Serrano M.G."/>
            <person name="Buck G."/>
            <person name="Lee V."/>
            <person name="Wang Y."/>
            <person name="Carvalho R."/>
            <person name="Voegtly L."/>
            <person name="Shi R."/>
            <person name="Duckworth R."/>
            <person name="Johnson A."/>
            <person name="Loviza R."/>
            <person name="Walstead R."/>
            <person name="Shah Z."/>
            <person name="Kiflezghi M."/>
            <person name="Wade K."/>
            <person name="Ball S.L."/>
            <person name="Bradley K.W."/>
            <person name="Asai D.J."/>
            <person name="Bowman C.A."/>
            <person name="Russell D.A."/>
            <person name="Pope W.H."/>
            <person name="Jacobs-Sera D."/>
            <person name="Hendrix R.W."/>
            <person name="Hatfull G.F."/>
        </authorList>
    </citation>
    <scope>NUCLEOTIDE SEQUENCE [LARGE SCALE GENOMIC DNA]</scope>
    <source>
        <strain evidence="1 2">DSM 27648</strain>
    </source>
</reference>
<sequence>MSWFSKSESGSNVVTAGIYVRTDCPECGSAIIVSGLHSEIHCKACRSTTQIPRSFWSGLFFRLHGAIPSKNAVSLALGGAITSELPIYARFSPEHPSCIQCRSPLRLDLRPLGTEGPTPCNGCAFATPSFPAPPWLRQEYPDLQQFYAPIHVPPPPQTRTVSFACSDCGANLKLTDDTPRLVDCQYCGHTLFLPADLWHAMHPVQKRTPWWVAFVR</sequence>
<dbReference type="RefSeq" id="WP_146649377.1">
    <property type="nucleotide sequence ID" value="NZ_CP012333.1"/>
</dbReference>
<dbReference type="STRING" id="1391654.AKJ09_05078"/>
<proteinExistence type="predicted"/>
<evidence type="ECO:0000313" key="2">
    <source>
        <dbReference type="Proteomes" id="UP000064967"/>
    </source>
</evidence>
<dbReference type="OrthoDB" id="5518316at2"/>
<protein>
    <submittedName>
        <fullName evidence="1">Uncharacterized protein</fullName>
    </submittedName>
</protein>
<name>A0A0K1PZ30_9BACT</name>
<evidence type="ECO:0000313" key="1">
    <source>
        <dbReference type="EMBL" id="AKU98414.1"/>
    </source>
</evidence>
<accession>A0A0K1PZ30</accession>
<dbReference type="Proteomes" id="UP000064967">
    <property type="component" value="Chromosome"/>
</dbReference>